<dbReference type="AlphaFoldDB" id="A0A0C2MTE7"/>
<dbReference type="Proteomes" id="UP000031668">
    <property type="component" value="Unassembled WGS sequence"/>
</dbReference>
<evidence type="ECO:0000313" key="2">
    <source>
        <dbReference type="Proteomes" id="UP000031668"/>
    </source>
</evidence>
<name>A0A0C2MTE7_THEKT</name>
<sequence length="142" mass="16688">MYWDLHSKQIEKYESQKELFLKQKKASWLNGTYTNLNNFLASSFVSIRNCVSKNNSHNCRRFITPNSSRHVPSRCKNAIQSKIEISSLSDIFVGEKLSDMSEEVCCLLIAWFQRYKFAFWLKQYRFCKRGSTLDKIRLLLGG</sequence>
<reference evidence="1 2" key="1">
    <citation type="journal article" date="2014" name="Genome Biol. Evol.">
        <title>The genome of the myxosporean Thelohanellus kitauei shows adaptations to nutrient acquisition within its fish host.</title>
        <authorList>
            <person name="Yang Y."/>
            <person name="Xiong J."/>
            <person name="Zhou Z."/>
            <person name="Huo F."/>
            <person name="Miao W."/>
            <person name="Ran C."/>
            <person name="Liu Y."/>
            <person name="Zhang J."/>
            <person name="Feng J."/>
            <person name="Wang M."/>
            <person name="Wang M."/>
            <person name="Wang L."/>
            <person name="Yao B."/>
        </authorList>
    </citation>
    <scope>NUCLEOTIDE SEQUENCE [LARGE SCALE GENOMIC DNA]</scope>
    <source>
        <strain evidence="1">Wuqing</strain>
    </source>
</reference>
<proteinExistence type="predicted"/>
<protein>
    <submittedName>
        <fullName evidence="1">Uncharacterized protein</fullName>
    </submittedName>
</protein>
<dbReference type="EMBL" id="JWZT01003173">
    <property type="protein sequence ID" value="KII67490.1"/>
    <property type="molecule type" value="Genomic_DNA"/>
</dbReference>
<comment type="caution">
    <text evidence="1">The sequence shown here is derived from an EMBL/GenBank/DDBJ whole genome shotgun (WGS) entry which is preliminary data.</text>
</comment>
<evidence type="ECO:0000313" key="1">
    <source>
        <dbReference type="EMBL" id="KII67490.1"/>
    </source>
</evidence>
<organism evidence="1 2">
    <name type="scientific">Thelohanellus kitauei</name>
    <name type="common">Myxosporean</name>
    <dbReference type="NCBI Taxonomy" id="669202"/>
    <lineage>
        <taxon>Eukaryota</taxon>
        <taxon>Metazoa</taxon>
        <taxon>Cnidaria</taxon>
        <taxon>Myxozoa</taxon>
        <taxon>Myxosporea</taxon>
        <taxon>Bivalvulida</taxon>
        <taxon>Platysporina</taxon>
        <taxon>Myxobolidae</taxon>
        <taxon>Thelohanellus</taxon>
    </lineage>
</organism>
<accession>A0A0C2MTE7</accession>
<gene>
    <name evidence="1" type="ORF">RF11_05704</name>
</gene>
<keyword evidence="2" id="KW-1185">Reference proteome</keyword>